<dbReference type="Pfam" id="PF00656">
    <property type="entry name" value="Peptidase_C14"/>
    <property type="match status" value="1"/>
</dbReference>
<dbReference type="Gene3D" id="3.40.50.1460">
    <property type="match status" value="1"/>
</dbReference>
<reference evidence="7" key="3">
    <citation type="submission" date="2025-08" db="UniProtKB">
        <authorList>
            <consortium name="Ensembl"/>
        </authorList>
    </citation>
    <scope>IDENTIFICATION</scope>
</reference>
<dbReference type="InterPro" id="IPR002398">
    <property type="entry name" value="Pept_C14"/>
</dbReference>
<sequence length="380" mass="43100">MEKTIQDHLVNALDDLTTDKLKKFKNKLVDRKQEPRVRRSDVEKVEYTTELVNLLTDTYTTRTAVQVALEVLRTIGCNQVAQNLEAATGGGCPALQAPVQNVPPPSAAGYDLPDTSAMLIPSSEQFKQDIISKKGQEIYPVLDKGVRKRLALLINNVEFDCKRKKRNGAQKDQENMEKLLRALGYDVVKHTDLSGREMDEAIRRFAGRSEHAESDSTFVVIMSHGERDKISGIHHGPDNPGDFLHVDNIFTHLNTANCPALLNKPKVILIQACRLGNYISDYPDSESDDMEDDGAWEHKEKDFVSLFSCTPDNVSYRNAKHGSYLIGFLVEVFNENAHKEHIEELFRLVMRRFENFMRITQMACKDRVSLSKLFYLFPGL</sequence>
<dbReference type="CDD" id="cd08321">
    <property type="entry name" value="Pyrin_ASC-like"/>
    <property type="match status" value="1"/>
</dbReference>
<dbReference type="Gene3D" id="1.10.533.10">
    <property type="entry name" value="Death Domain, Fas"/>
    <property type="match status" value="1"/>
</dbReference>
<dbReference type="PROSITE" id="PS01121">
    <property type="entry name" value="CASPASE_HIS"/>
    <property type="match status" value="1"/>
</dbReference>
<dbReference type="InterPro" id="IPR004020">
    <property type="entry name" value="DAPIN"/>
</dbReference>
<dbReference type="InterPro" id="IPR011600">
    <property type="entry name" value="Pept_C14_caspase"/>
</dbReference>
<evidence type="ECO:0000259" key="6">
    <source>
        <dbReference type="PROSITE" id="PS50824"/>
    </source>
</evidence>
<dbReference type="Proteomes" id="UP000018467">
    <property type="component" value="Unassembled WGS sequence"/>
</dbReference>
<dbReference type="PANTHER" id="PTHR47901">
    <property type="entry name" value="CASPASE RECRUITMENT DOMAIN-CONTAINING PROTEIN 18"/>
    <property type="match status" value="1"/>
</dbReference>
<feature type="active site" evidence="2">
    <location>
        <position position="224"/>
    </location>
</feature>
<dbReference type="AlphaFoldDB" id="A0A3B1J383"/>
<dbReference type="PANTHER" id="PTHR47901:SF3">
    <property type="entry name" value="CASPASE-1"/>
    <property type="match status" value="1"/>
</dbReference>
<accession>A0A3B1J383</accession>
<feature type="domain" description="Caspase family p20" evidence="5">
    <location>
        <begin position="147"/>
        <end position="274"/>
    </location>
</feature>
<dbReference type="PROSITE" id="PS50207">
    <property type="entry name" value="CASPASE_P10"/>
    <property type="match status" value="1"/>
</dbReference>
<evidence type="ECO:0000259" key="5">
    <source>
        <dbReference type="PROSITE" id="PS50208"/>
    </source>
</evidence>
<keyword evidence="8" id="KW-1185">Reference proteome</keyword>
<dbReference type="PROSITE" id="PS50824">
    <property type="entry name" value="DAPIN"/>
    <property type="match status" value="1"/>
</dbReference>
<dbReference type="InterPro" id="IPR011029">
    <property type="entry name" value="DEATH-like_dom_sf"/>
</dbReference>
<reference evidence="8" key="2">
    <citation type="journal article" date="2014" name="Nat. Commun.">
        <title>The cavefish genome reveals candidate genes for eye loss.</title>
        <authorList>
            <person name="McGaugh S.E."/>
            <person name="Gross J.B."/>
            <person name="Aken B."/>
            <person name="Blin M."/>
            <person name="Borowsky R."/>
            <person name="Chalopin D."/>
            <person name="Hinaux H."/>
            <person name="Jeffery W.R."/>
            <person name="Keene A."/>
            <person name="Ma L."/>
            <person name="Minx P."/>
            <person name="Murphy D."/>
            <person name="O'Quin K.E."/>
            <person name="Retaux S."/>
            <person name="Rohner N."/>
            <person name="Searle S.M."/>
            <person name="Stahl B.A."/>
            <person name="Tabin C."/>
            <person name="Volff J.N."/>
            <person name="Yoshizawa M."/>
            <person name="Warren W.C."/>
        </authorList>
    </citation>
    <scope>NUCLEOTIDE SEQUENCE [LARGE SCALE GENOMIC DNA]</scope>
    <source>
        <strain evidence="8">female</strain>
    </source>
</reference>
<organism evidence="7 8">
    <name type="scientific">Astyanax mexicanus</name>
    <name type="common">Blind cave fish</name>
    <name type="synonym">Astyanax fasciatus mexicanus</name>
    <dbReference type="NCBI Taxonomy" id="7994"/>
    <lineage>
        <taxon>Eukaryota</taxon>
        <taxon>Metazoa</taxon>
        <taxon>Chordata</taxon>
        <taxon>Craniata</taxon>
        <taxon>Vertebrata</taxon>
        <taxon>Euteleostomi</taxon>
        <taxon>Actinopterygii</taxon>
        <taxon>Neopterygii</taxon>
        <taxon>Teleostei</taxon>
        <taxon>Ostariophysi</taxon>
        <taxon>Characiformes</taxon>
        <taxon>Characoidei</taxon>
        <taxon>Acestrorhamphidae</taxon>
        <taxon>Acestrorhamphinae</taxon>
        <taxon>Astyanax</taxon>
    </lineage>
</organism>
<dbReference type="InterPro" id="IPR016129">
    <property type="entry name" value="Caspase_his_AS"/>
</dbReference>
<dbReference type="GeneTree" id="ENSGT00940000162428"/>
<dbReference type="SUPFAM" id="SSF52129">
    <property type="entry name" value="Caspase-like"/>
    <property type="match status" value="1"/>
</dbReference>
<dbReference type="InterPro" id="IPR002138">
    <property type="entry name" value="Pept_C14_p10"/>
</dbReference>
<reference evidence="7" key="4">
    <citation type="submission" date="2025-09" db="UniProtKB">
        <authorList>
            <consortium name="Ensembl"/>
        </authorList>
    </citation>
    <scope>IDENTIFICATION</scope>
</reference>
<feature type="active site" evidence="2">
    <location>
        <position position="273"/>
    </location>
</feature>
<dbReference type="GO" id="GO:0004197">
    <property type="term" value="F:cysteine-type endopeptidase activity"/>
    <property type="evidence" value="ECO:0007669"/>
    <property type="project" value="InterPro"/>
</dbReference>
<dbReference type="PRINTS" id="PR00376">
    <property type="entry name" value="IL1BCENZYME"/>
</dbReference>
<dbReference type="SMART" id="SM01289">
    <property type="entry name" value="PYRIN"/>
    <property type="match status" value="1"/>
</dbReference>
<dbReference type="PROSITE" id="PS50208">
    <property type="entry name" value="CASPASE_P20"/>
    <property type="match status" value="1"/>
</dbReference>
<feature type="domain" description="Pyrin" evidence="6">
    <location>
        <begin position="1"/>
        <end position="90"/>
    </location>
</feature>
<dbReference type="PIRSF" id="PIRSF038001">
    <property type="entry name" value="Caspase_ICE"/>
    <property type="match status" value="1"/>
</dbReference>
<dbReference type="GO" id="GO:0072559">
    <property type="term" value="C:NLRP3 inflammasome complex"/>
    <property type="evidence" value="ECO:0007669"/>
    <property type="project" value="TreeGrafter"/>
</dbReference>
<dbReference type="GO" id="GO:0050727">
    <property type="term" value="P:regulation of inflammatory response"/>
    <property type="evidence" value="ECO:0007669"/>
    <property type="project" value="TreeGrafter"/>
</dbReference>
<dbReference type="GO" id="GO:0072557">
    <property type="term" value="C:IPAF inflammasome complex"/>
    <property type="evidence" value="ECO:0007669"/>
    <property type="project" value="TreeGrafter"/>
</dbReference>
<evidence type="ECO:0000259" key="4">
    <source>
        <dbReference type="PROSITE" id="PS50207"/>
    </source>
</evidence>
<evidence type="ECO:0000256" key="3">
    <source>
        <dbReference type="RuleBase" id="RU003971"/>
    </source>
</evidence>
<dbReference type="CDD" id="cd00032">
    <property type="entry name" value="CASc"/>
    <property type="match status" value="1"/>
</dbReference>
<dbReference type="SMART" id="SM00115">
    <property type="entry name" value="CASc"/>
    <property type="match status" value="1"/>
</dbReference>
<dbReference type="Pfam" id="PF02758">
    <property type="entry name" value="PYRIN"/>
    <property type="match status" value="1"/>
</dbReference>
<reference evidence="8" key="1">
    <citation type="submission" date="2013-03" db="EMBL/GenBank/DDBJ databases">
        <authorList>
            <person name="Jeffery W."/>
            <person name="Warren W."/>
            <person name="Wilson R.K."/>
        </authorList>
    </citation>
    <scope>NUCLEOTIDE SEQUENCE</scope>
    <source>
        <strain evidence="8">female</strain>
    </source>
</reference>
<dbReference type="InterPro" id="IPR029030">
    <property type="entry name" value="Caspase-like_dom_sf"/>
</dbReference>
<evidence type="ECO:0000313" key="8">
    <source>
        <dbReference type="Proteomes" id="UP000018467"/>
    </source>
</evidence>
<dbReference type="Bgee" id="ENSAMXG00000040650">
    <property type="expression patterns" value="Expressed in intestine and 13 other cell types or tissues"/>
</dbReference>
<feature type="domain" description="Caspase family p10" evidence="4">
    <location>
        <begin position="300"/>
        <end position="378"/>
    </location>
</feature>
<protein>
    <submittedName>
        <fullName evidence="7">Caspase a</fullName>
    </submittedName>
</protein>
<comment type="similarity">
    <text evidence="1 3">Belongs to the peptidase C14A family.</text>
</comment>
<dbReference type="InterPro" id="IPR001309">
    <property type="entry name" value="Pept_C14_p20"/>
</dbReference>
<proteinExistence type="inferred from homology"/>
<dbReference type="GO" id="GO:0006508">
    <property type="term" value="P:proteolysis"/>
    <property type="evidence" value="ECO:0007669"/>
    <property type="project" value="InterPro"/>
</dbReference>
<evidence type="ECO:0000256" key="1">
    <source>
        <dbReference type="ARBA" id="ARBA00010134"/>
    </source>
</evidence>
<dbReference type="GO" id="GO:0097169">
    <property type="term" value="C:AIM2 inflammasome complex"/>
    <property type="evidence" value="ECO:0007669"/>
    <property type="project" value="TreeGrafter"/>
</dbReference>
<evidence type="ECO:0000313" key="7">
    <source>
        <dbReference type="Ensembl" id="ENSAMXP00000036722.1"/>
    </source>
</evidence>
<evidence type="ECO:0000256" key="2">
    <source>
        <dbReference type="PIRSR" id="PIRSR038001-1"/>
    </source>
</evidence>
<dbReference type="InterPro" id="IPR015917">
    <property type="entry name" value="Pept_C14A"/>
</dbReference>
<dbReference type="Ensembl" id="ENSAMXT00000045091.1">
    <property type="protein sequence ID" value="ENSAMXP00000036722.1"/>
    <property type="gene ID" value="ENSAMXG00000040650.1"/>
</dbReference>
<name>A0A3B1J383_ASTMX</name>
<dbReference type="SUPFAM" id="SSF47986">
    <property type="entry name" value="DEATH domain"/>
    <property type="match status" value="1"/>
</dbReference>